<evidence type="ECO:0000259" key="2">
    <source>
        <dbReference type="Pfam" id="PF01966"/>
    </source>
</evidence>
<organism evidence="4 5">
    <name type="scientific">Clostridium neuense</name>
    <dbReference type="NCBI Taxonomy" id="1728934"/>
    <lineage>
        <taxon>Bacteria</taxon>
        <taxon>Bacillati</taxon>
        <taxon>Bacillota</taxon>
        <taxon>Clostridia</taxon>
        <taxon>Eubacteriales</taxon>
        <taxon>Clostridiaceae</taxon>
        <taxon>Clostridium</taxon>
    </lineage>
</organism>
<gene>
    <name evidence="4" type="ORF">ACJDT4_11575</name>
</gene>
<protein>
    <submittedName>
        <fullName evidence="4">Deoxyguanosinetriphosphate triphosphohydrolase family protein</fullName>
    </submittedName>
</protein>
<accession>A0ABW8TEW4</accession>
<evidence type="ECO:0000259" key="3">
    <source>
        <dbReference type="Pfam" id="PF13286"/>
    </source>
</evidence>
<dbReference type="RefSeq" id="WP_406787724.1">
    <property type="nucleotide sequence ID" value="NZ_JBJIAA010000009.1"/>
</dbReference>
<evidence type="ECO:0000313" key="4">
    <source>
        <dbReference type="EMBL" id="MFL0251064.1"/>
    </source>
</evidence>
<name>A0ABW8TEW4_9CLOT</name>
<dbReference type="InterPro" id="IPR051094">
    <property type="entry name" value="Diverse_Catalytic_Enzymes"/>
</dbReference>
<dbReference type="EMBL" id="JBJIAA010000009">
    <property type="protein sequence ID" value="MFL0251064.1"/>
    <property type="molecule type" value="Genomic_DNA"/>
</dbReference>
<dbReference type="Gene3D" id="1.10.3210.10">
    <property type="entry name" value="Hypothetical protein af1432"/>
    <property type="match status" value="1"/>
</dbReference>
<dbReference type="InterPro" id="IPR006674">
    <property type="entry name" value="HD_domain"/>
</dbReference>
<keyword evidence="5" id="KW-1185">Reference proteome</keyword>
<sequence length="409" mass="47810">MQSGKFRRVAANNENPLWNNYVRRCEDAYGRSSEIVSDFEKDYSRILNCTAYRRLKHKTQVFFATNHDHICTRIEHVNHVAAVSYSIAKFMGLNTELSNAIAIGHDLGHAPFGHEGERILRDIIKKEISGTYWHEKNSLKFVDELETITDQMGNEENLNLTYAVRDGIISHCGEVNENSLFPRQEYIDLNEISRPNEYAPYTWEGCVVKISDKISYLGRDIEDALTLKILSIKKIKELKKMVSEFATVNVENINNTFFMNKFTIDLCENSSIEEGLRFSNKCLQLLNSIKEFNYENIYNNKRLQAFKEYVRLIIKSIYGVLINFYTDSNIFKELEAARRDYPNLIHSFKDWLIKYSISKDNILRPKNYNNKQIYNIDTKEGYTRAVVDYITGMTDNFAIKIFQELIKFE</sequence>
<dbReference type="SUPFAM" id="SSF109604">
    <property type="entry name" value="HD-domain/PDEase-like"/>
    <property type="match status" value="1"/>
</dbReference>
<dbReference type="InterPro" id="IPR026875">
    <property type="entry name" value="PHydrolase_assoc_dom"/>
</dbReference>
<feature type="domain" description="HD" evidence="2">
    <location>
        <begin position="73"/>
        <end position="216"/>
    </location>
</feature>
<dbReference type="InterPro" id="IPR003607">
    <property type="entry name" value="HD/PDEase_dom"/>
</dbReference>
<proteinExistence type="predicted"/>
<evidence type="ECO:0000313" key="5">
    <source>
        <dbReference type="Proteomes" id="UP001623592"/>
    </source>
</evidence>
<reference evidence="4 5" key="1">
    <citation type="submission" date="2024-11" db="EMBL/GenBank/DDBJ databases">
        <authorList>
            <person name="Heng Y.C."/>
            <person name="Lim A.C.H."/>
            <person name="Lee J.K.Y."/>
            <person name="Kittelmann S."/>
        </authorList>
    </citation>
    <scope>NUCLEOTIDE SEQUENCE [LARGE SCALE GENOMIC DNA]</scope>
    <source>
        <strain evidence="4 5">WILCCON 0114</strain>
    </source>
</reference>
<dbReference type="Pfam" id="PF01966">
    <property type="entry name" value="HD"/>
    <property type="match status" value="1"/>
</dbReference>
<dbReference type="Proteomes" id="UP001623592">
    <property type="component" value="Unassembled WGS sequence"/>
</dbReference>
<comment type="caution">
    <text evidence="4">The sequence shown here is derived from an EMBL/GenBank/DDBJ whole genome shotgun (WGS) entry which is preliminary data.</text>
</comment>
<keyword evidence="1" id="KW-0378">Hydrolase</keyword>
<dbReference type="CDD" id="cd00077">
    <property type="entry name" value="HDc"/>
    <property type="match status" value="1"/>
</dbReference>
<dbReference type="PANTHER" id="PTHR35795:SF1">
    <property type="entry name" value="BIS(5'-NUCLEOSYL)-TETRAPHOSPHATASE, SYMMETRICAL"/>
    <property type="match status" value="1"/>
</dbReference>
<dbReference type="PANTHER" id="PTHR35795">
    <property type="entry name" value="SLR1885 PROTEIN"/>
    <property type="match status" value="1"/>
</dbReference>
<evidence type="ECO:0000256" key="1">
    <source>
        <dbReference type="ARBA" id="ARBA00022801"/>
    </source>
</evidence>
<feature type="domain" description="Phosphohydrolase-associated" evidence="3">
    <location>
        <begin position="377"/>
        <end position="403"/>
    </location>
</feature>
<dbReference type="Pfam" id="PF13286">
    <property type="entry name" value="HD_assoc"/>
    <property type="match status" value="1"/>
</dbReference>